<keyword evidence="1" id="KW-0547">Nucleotide-binding</keyword>
<feature type="compositionally biased region" description="Basic and acidic residues" evidence="4">
    <location>
        <begin position="1054"/>
        <end position="1066"/>
    </location>
</feature>
<protein>
    <submittedName>
        <fullName evidence="8">Transcription termination factor 2 isoform X1</fullName>
    </submittedName>
</protein>
<evidence type="ECO:0000256" key="2">
    <source>
        <dbReference type="ARBA" id="ARBA00022801"/>
    </source>
</evidence>
<keyword evidence="3" id="KW-0067">ATP-binding</keyword>
<dbReference type="PROSITE" id="PS51194">
    <property type="entry name" value="HELICASE_CTER"/>
    <property type="match status" value="1"/>
</dbReference>
<feature type="region of interest" description="Disordered" evidence="4">
    <location>
        <begin position="1"/>
        <end position="141"/>
    </location>
</feature>
<dbReference type="Pfam" id="PF00176">
    <property type="entry name" value="SNF2-rel_dom"/>
    <property type="match status" value="1"/>
</dbReference>
<feature type="compositionally biased region" description="Acidic residues" evidence="4">
    <location>
        <begin position="47"/>
        <end position="57"/>
    </location>
</feature>
<name>A0ABM3LYR4_BICAN</name>
<feature type="region of interest" description="Disordered" evidence="4">
    <location>
        <begin position="187"/>
        <end position="438"/>
    </location>
</feature>
<feature type="compositionally biased region" description="Basic and acidic residues" evidence="4">
    <location>
        <begin position="388"/>
        <end position="402"/>
    </location>
</feature>
<gene>
    <name evidence="8" type="primary">LOC112054447</name>
</gene>
<feature type="compositionally biased region" description="Basic and acidic residues" evidence="4">
    <location>
        <begin position="228"/>
        <end position="238"/>
    </location>
</feature>
<evidence type="ECO:0000313" key="8">
    <source>
        <dbReference type="RefSeq" id="XP_052744208.1"/>
    </source>
</evidence>
<feature type="region of interest" description="Disordered" evidence="4">
    <location>
        <begin position="485"/>
        <end position="511"/>
    </location>
</feature>
<dbReference type="SMART" id="SM00487">
    <property type="entry name" value="DEXDc"/>
    <property type="match status" value="1"/>
</dbReference>
<dbReference type="Proteomes" id="UP001652582">
    <property type="component" value="Chromosome 21"/>
</dbReference>
<dbReference type="Gene3D" id="3.40.50.10810">
    <property type="entry name" value="Tandem AAA-ATPase domain"/>
    <property type="match status" value="1"/>
</dbReference>
<feature type="domain" description="Helicase ATP-binding" evidence="5">
    <location>
        <begin position="699"/>
        <end position="878"/>
    </location>
</feature>
<dbReference type="InterPro" id="IPR001650">
    <property type="entry name" value="Helicase_C-like"/>
</dbReference>
<dbReference type="SMART" id="SM00490">
    <property type="entry name" value="HELICc"/>
    <property type="match status" value="1"/>
</dbReference>
<dbReference type="InterPro" id="IPR000330">
    <property type="entry name" value="SNF2_N"/>
</dbReference>
<dbReference type="Gene3D" id="3.40.50.300">
    <property type="entry name" value="P-loop containing nucleotide triphosphate hydrolases"/>
    <property type="match status" value="1"/>
</dbReference>
<feature type="compositionally biased region" description="Polar residues" evidence="4">
    <location>
        <begin position="251"/>
        <end position="261"/>
    </location>
</feature>
<dbReference type="InterPro" id="IPR027417">
    <property type="entry name" value="P-loop_NTPase"/>
</dbReference>
<evidence type="ECO:0000256" key="1">
    <source>
        <dbReference type="ARBA" id="ARBA00022741"/>
    </source>
</evidence>
<feature type="compositionally biased region" description="Basic and acidic residues" evidence="4">
    <location>
        <begin position="300"/>
        <end position="321"/>
    </location>
</feature>
<dbReference type="InterPro" id="IPR038718">
    <property type="entry name" value="SNF2-like_sf"/>
</dbReference>
<feature type="compositionally biased region" description="Acidic residues" evidence="4">
    <location>
        <begin position="199"/>
        <end position="226"/>
    </location>
</feature>
<dbReference type="Pfam" id="PF00271">
    <property type="entry name" value="Helicase_C"/>
    <property type="match status" value="1"/>
</dbReference>
<evidence type="ECO:0000259" key="6">
    <source>
        <dbReference type="PROSITE" id="PS51194"/>
    </source>
</evidence>
<feature type="compositionally biased region" description="Polar residues" evidence="4">
    <location>
        <begin position="372"/>
        <end position="382"/>
    </location>
</feature>
<proteinExistence type="predicted"/>
<feature type="compositionally biased region" description="Polar residues" evidence="4">
    <location>
        <begin position="403"/>
        <end position="416"/>
    </location>
</feature>
<evidence type="ECO:0000256" key="3">
    <source>
        <dbReference type="ARBA" id="ARBA00022840"/>
    </source>
</evidence>
<feature type="compositionally biased region" description="Basic and acidic residues" evidence="4">
    <location>
        <begin position="493"/>
        <end position="506"/>
    </location>
</feature>
<feature type="region of interest" description="Disordered" evidence="4">
    <location>
        <begin position="1054"/>
        <end position="1076"/>
    </location>
</feature>
<accession>A0ABM3LYR4</accession>
<feature type="domain" description="Helicase C-terminal" evidence="6">
    <location>
        <begin position="1101"/>
        <end position="1267"/>
    </location>
</feature>
<evidence type="ECO:0000313" key="7">
    <source>
        <dbReference type="Proteomes" id="UP001652582"/>
    </source>
</evidence>
<dbReference type="GeneID" id="112054447"/>
<dbReference type="RefSeq" id="XP_052744208.1">
    <property type="nucleotide sequence ID" value="XM_052888248.1"/>
</dbReference>
<sequence>MMDSSFFEYRDQTAVGSDSDSEIIDNSFTPSFTPKTPGKKNQTVVPESDEYTEDESEKENTPANVSKPVNRKSNLMVPHIVLSSDDDRSNRGSIRRQSNFSNNVVISSDEEETDQMSPEIIPKRPPVKPSPRSSSSFIGRKKKRIVALLDSESDNSFVKEHSRKKKCIKDSPVKIDSLRKKVIRNIQNMSIQSDIVVSDNDDDDQSDDESQYDENESQASESENDCEQNTKDKDKCHNSDNNMKNFKLVLSDNSDTSLNEVSDSDEHDHKNKDNSDDNKKQSDQSDAIEPSINEGNDIEQSDKESSRKESSLENEKDDTALSHELSSGKKSINSSDDGLEEEQMVMSRATRMSIMGVIPKDNESDDSDYIESDNTNHSSRASSIGDLRQSDIERHTVPEETTKTNNVDCSRTSLPMPSSEHNETDNSSTKNDSKVSNSNLYSPEICNLKTKMLGSVKKEAKSYKESVIDDDVTIIDKEPEIIALSSDDEFEEKSEQKSPKDKKLGSKDGFTNQLQGNTIKQYLAPPSYPNQNIVYVKKQVRENELQKLNGLREDLQNVRYLMDNMDVSTLPDHGAKLMERLNTLERDVQRQGDKVANMIVEPEMPTIEDIARDGFASASDRGLTWDDIQKASNAVQPRMFGKQAMSTHVAERNVILDRLRDLYESLASRPKENSLAKQPAGVKTELMEHQLHALAWLRWRETQRPSGGVLADDMGLGKTITMISLIVADKEGTIDDDEDDDEPINARLTRGGTLVVCPATLVQQWAAEVGKHCKSHALSVCLHHGASRATQPHRLAANDIVITTYNILQRESEKKGVLTRVRWRRVILDEAHVVRNHKSATSQGVCALPGRRRWALTGTPLHNKDLDMFALLKFLRCTPFDELTMWKKWIDNKSLGGSQRLNTIMSCVMLRRTKLQLQERGQLKCLPDRSSQEILVTLTQEEMNVYQKVLVFSKTLFAQFLHQRAQKQSGLQSVVAPNKNSEYAKMHKKMIALQGAKPVKSHEILVLLLRLRQVCCHCGLIAAMLDHDNSTELAEDAGSEDLLAELNKLTLEDNNAKRRSTGRHDDENEAEPGEGTTAAEAIKSVLSSNNPVFSLQRQSSKIKAVMECLQNNVFSKKGEKAVVVSQWTSVLGLVERELKAARIGCVTLRGDVPVTARASLITALNNPSSDVRVMLLSLCAGGVGLNLCGANHLLLLDPHWNPQLEEQAQDRIYRLGQLKLVNIYRFVCVDTVEQSIRQLQKAKLELAENVLTGAKNTGSNVSIEDLKLLFNMGPQNNS</sequence>
<keyword evidence="7" id="KW-1185">Reference proteome</keyword>
<dbReference type="PROSITE" id="PS51192">
    <property type="entry name" value="HELICASE_ATP_BIND_1"/>
    <property type="match status" value="1"/>
</dbReference>
<feature type="compositionally biased region" description="Polar residues" evidence="4">
    <location>
        <begin position="425"/>
        <end position="438"/>
    </location>
</feature>
<dbReference type="PANTHER" id="PTHR45626">
    <property type="entry name" value="TRANSCRIPTION TERMINATION FACTOR 2-RELATED"/>
    <property type="match status" value="1"/>
</dbReference>
<dbReference type="InterPro" id="IPR050628">
    <property type="entry name" value="SNF2_RAD54_helicase_TF"/>
</dbReference>
<organism evidence="7 8">
    <name type="scientific">Bicyclus anynana</name>
    <name type="common">Squinting bush brown butterfly</name>
    <dbReference type="NCBI Taxonomy" id="110368"/>
    <lineage>
        <taxon>Eukaryota</taxon>
        <taxon>Metazoa</taxon>
        <taxon>Ecdysozoa</taxon>
        <taxon>Arthropoda</taxon>
        <taxon>Hexapoda</taxon>
        <taxon>Insecta</taxon>
        <taxon>Pterygota</taxon>
        <taxon>Neoptera</taxon>
        <taxon>Endopterygota</taxon>
        <taxon>Lepidoptera</taxon>
        <taxon>Glossata</taxon>
        <taxon>Ditrysia</taxon>
        <taxon>Papilionoidea</taxon>
        <taxon>Nymphalidae</taxon>
        <taxon>Satyrinae</taxon>
        <taxon>Satyrini</taxon>
        <taxon>Mycalesina</taxon>
        <taxon>Bicyclus</taxon>
    </lineage>
</organism>
<feature type="compositionally biased region" description="Basic and acidic residues" evidence="4">
    <location>
        <begin position="264"/>
        <end position="283"/>
    </location>
</feature>
<dbReference type="InterPro" id="IPR014001">
    <property type="entry name" value="Helicase_ATP-bd"/>
</dbReference>
<evidence type="ECO:0000259" key="5">
    <source>
        <dbReference type="PROSITE" id="PS51192"/>
    </source>
</evidence>
<evidence type="ECO:0000256" key="4">
    <source>
        <dbReference type="SAM" id="MobiDB-lite"/>
    </source>
</evidence>
<feature type="compositionally biased region" description="Polar residues" evidence="4">
    <location>
        <begin position="324"/>
        <end position="336"/>
    </location>
</feature>
<feature type="compositionally biased region" description="Polar residues" evidence="4">
    <location>
        <begin position="91"/>
        <end position="106"/>
    </location>
</feature>
<dbReference type="CDD" id="cd18793">
    <property type="entry name" value="SF2_C_SNF"/>
    <property type="match status" value="1"/>
</dbReference>
<feature type="compositionally biased region" description="Polar residues" evidence="4">
    <location>
        <begin position="14"/>
        <end position="45"/>
    </location>
</feature>
<keyword evidence="2" id="KW-0378">Hydrolase</keyword>
<dbReference type="SUPFAM" id="SSF52540">
    <property type="entry name" value="P-loop containing nucleoside triphosphate hydrolases"/>
    <property type="match status" value="2"/>
</dbReference>
<dbReference type="PANTHER" id="PTHR45626:SF50">
    <property type="entry name" value="TRANSCRIPTION TERMINATION FACTOR 2"/>
    <property type="match status" value="1"/>
</dbReference>
<reference evidence="8" key="1">
    <citation type="submission" date="2025-08" db="UniProtKB">
        <authorList>
            <consortium name="RefSeq"/>
        </authorList>
    </citation>
    <scope>IDENTIFICATION</scope>
</reference>
<dbReference type="InterPro" id="IPR049730">
    <property type="entry name" value="SNF2/RAD54-like_C"/>
</dbReference>